<reference evidence="1 2" key="1">
    <citation type="submission" date="2018-02" db="EMBL/GenBank/DDBJ databases">
        <title>The genomes of Aspergillus section Nigri reveals drivers in fungal speciation.</title>
        <authorList>
            <consortium name="DOE Joint Genome Institute"/>
            <person name="Vesth T.C."/>
            <person name="Nybo J."/>
            <person name="Theobald S."/>
            <person name="Brandl J."/>
            <person name="Frisvad J.C."/>
            <person name="Nielsen K.F."/>
            <person name="Lyhne E.K."/>
            <person name="Kogle M.E."/>
            <person name="Kuo A."/>
            <person name="Riley R."/>
            <person name="Clum A."/>
            <person name="Nolan M."/>
            <person name="Lipzen A."/>
            <person name="Salamov A."/>
            <person name="Henrissat B."/>
            <person name="Wiebenga A."/>
            <person name="De vries R.P."/>
            <person name="Grigoriev I.V."/>
            <person name="Mortensen U.H."/>
            <person name="Andersen M.R."/>
            <person name="Baker S.E."/>
        </authorList>
    </citation>
    <scope>NUCLEOTIDE SEQUENCE [LARGE SCALE GENOMIC DNA]</scope>
    <source>
        <strain evidence="1 2">CBS 112811</strain>
    </source>
</reference>
<sequence length="203" mass="22626">MVRNSSLIALKHVTNRAPNNPCIHTTYPFHTRNHHLINTIHSPISTPPPPLLPPLPPAIPRSNICIQPHTFRQRLTLIPVTTQITSASAPPTTSPPTSTPSPRTSLLQVPLLNTQIFHTTKVRVRAKISIHSLHPPHSPIRQADFNSPWMITPRQYLTDSTADCAASRLVFFQDDVNACAWADLLGCGWHCLFIYVGESYGCW</sequence>
<protein>
    <submittedName>
        <fullName evidence="1">Uncharacterized protein</fullName>
    </submittedName>
</protein>
<dbReference type="AlphaFoldDB" id="A0A8G1QW73"/>
<gene>
    <name evidence="1" type="ORF">BO85DRAFT_139722</name>
</gene>
<dbReference type="EMBL" id="KZ825073">
    <property type="protein sequence ID" value="RAH54136.1"/>
    <property type="molecule type" value="Genomic_DNA"/>
</dbReference>
<keyword evidence="2" id="KW-1185">Reference proteome</keyword>
<dbReference type="Proteomes" id="UP000249526">
    <property type="component" value="Unassembled WGS sequence"/>
</dbReference>
<proteinExistence type="predicted"/>
<organism evidence="1 2">
    <name type="scientific">Aspergillus piperis CBS 112811</name>
    <dbReference type="NCBI Taxonomy" id="1448313"/>
    <lineage>
        <taxon>Eukaryota</taxon>
        <taxon>Fungi</taxon>
        <taxon>Dikarya</taxon>
        <taxon>Ascomycota</taxon>
        <taxon>Pezizomycotina</taxon>
        <taxon>Eurotiomycetes</taxon>
        <taxon>Eurotiomycetidae</taxon>
        <taxon>Eurotiales</taxon>
        <taxon>Aspergillaceae</taxon>
        <taxon>Aspergillus</taxon>
        <taxon>Aspergillus subgen. Circumdati</taxon>
    </lineage>
</organism>
<dbReference type="GeneID" id="37157466"/>
<evidence type="ECO:0000313" key="1">
    <source>
        <dbReference type="EMBL" id="RAH54136.1"/>
    </source>
</evidence>
<accession>A0A8G1QW73</accession>
<name>A0A8G1QW73_9EURO</name>
<dbReference type="RefSeq" id="XP_025512058.1">
    <property type="nucleotide sequence ID" value="XM_025654064.1"/>
</dbReference>
<evidence type="ECO:0000313" key="2">
    <source>
        <dbReference type="Proteomes" id="UP000249526"/>
    </source>
</evidence>